<keyword evidence="2" id="KW-1185">Reference proteome</keyword>
<sequence length="86" mass="10389">MTCQPLNSLHKNLFEDPIRILQNFVDWWNKWVFNCDNLIKSKKLFDFFLTEAFEIHLEKNRSKLPIKAVKRISEEKIEFTLFPCSI</sequence>
<reference evidence="1 2" key="1">
    <citation type="journal article" date="2018" name="Sci. Rep.">
        <title>Genomic signatures of local adaptation to the degree of environmental predictability in rotifers.</title>
        <authorList>
            <person name="Franch-Gras L."/>
            <person name="Hahn C."/>
            <person name="Garcia-Roger E.M."/>
            <person name="Carmona M.J."/>
            <person name="Serra M."/>
            <person name="Gomez A."/>
        </authorList>
    </citation>
    <scope>NUCLEOTIDE SEQUENCE [LARGE SCALE GENOMIC DNA]</scope>
    <source>
        <strain evidence="1">HYR1</strain>
    </source>
</reference>
<comment type="caution">
    <text evidence="1">The sequence shown here is derived from an EMBL/GenBank/DDBJ whole genome shotgun (WGS) entry which is preliminary data.</text>
</comment>
<organism evidence="1 2">
    <name type="scientific">Brachionus plicatilis</name>
    <name type="common">Marine rotifer</name>
    <name type="synonym">Brachionus muelleri</name>
    <dbReference type="NCBI Taxonomy" id="10195"/>
    <lineage>
        <taxon>Eukaryota</taxon>
        <taxon>Metazoa</taxon>
        <taxon>Spiralia</taxon>
        <taxon>Gnathifera</taxon>
        <taxon>Rotifera</taxon>
        <taxon>Eurotatoria</taxon>
        <taxon>Monogononta</taxon>
        <taxon>Pseudotrocha</taxon>
        <taxon>Ploima</taxon>
        <taxon>Brachionidae</taxon>
        <taxon>Brachionus</taxon>
    </lineage>
</organism>
<evidence type="ECO:0000313" key="2">
    <source>
        <dbReference type="Proteomes" id="UP000276133"/>
    </source>
</evidence>
<name>A0A3M7SBW6_BRAPC</name>
<dbReference type="Proteomes" id="UP000276133">
    <property type="component" value="Unassembled WGS sequence"/>
</dbReference>
<protein>
    <submittedName>
        <fullName evidence="1">Uncharacterized protein</fullName>
    </submittedName>
</protein>
<gene>
    <name evidence="1" type="ORF">BpHYR1_037084</name>
</gene>
<dbReference type="AlphaFoldDB" id="A0A3M7SBW6"/>
<dbReference type="EMBL" id="REGN01001679">
    <property type="protein sequence ID" value="RNA33145.1"/>
    <property type="molecule type" value="Genomic_DNA"/>
</dbReference>
<proteinExistence type="predicted"/>
<accession>A0A3M7SBW6</accession>
<evidence type="ECO:0000313" key="1">
    <source>
        <dbReference type="EMBL" id="RNA33145.1"/>
    </source>
</evidence>